<accession>A0A933SBW8</accession>
<dbReference type="GO" id="GO:0016702">
    <property type="term" value="F:oxidoreductase activity, acting on single donors with incorporation of molecular oxygen, incorporation of two atoms of oxygen"/>
    <property type="evidence" value="ECO:0007669"/>
    <property type="project" value="UniProtKB-ARBA"/>
</dbReference>
<evidence type="ECO:0000256" key="1">
    <source>
        <dbReference type="ARBA" id="ARBA00023002"/>
    </source>
</evidence>
<dbReference type="GO" id="GO:0008198">
    <property type="term" value="F:ferrous iron binding"/>
    <property type="evidence" value="ECO:0007669"/>
    <property type="project" value="InterPro"/>
</dbReference>
<comment type="caution">
    <text evidence="3">The sequence shown here is derived from an EMBL/GenBank/DDBJ whole genome shotgun (WGS) entry which is preliminary data.</text>
</comment>
<organism evidence="3 4">
    <name type="scientific">Eiseniibacteriota bacterium</name>
    <dbReference type="NCBI Taxonomy" id="2212470"/>
    <lineage>
        <taxon>Bacteria</taxon>
        <taxon>Candidatus Eiseniibacteriota</taxon>
    </lineage>
</organism>
<gene>
    <name evidence="3" type="ORF">HZA61_08380</name>
</gene>
<name>A0A933SBW8_UNCEI</name>
<feature type="domain" description="Extradiol ring-cleavage dioxygenase class III enzyme subunit B" evidence="2">
    <location>
        <begin position="6"/>
        <end position="254"/>
    </location>
</feature>
<dbReference type="Proteomes" id="UP000696931">
    <property type="component" value="Unassembled WGS sequence"/>
</dbReference>
<evidence type="ECO:0000313" key="3">
    <source>
        <dbReference type="EMBL" id="MBI5169489.1"/>
    </source>
</evidence>
<dbReference type="SUPFAM" id="SSF53213">
    <property type="entry name" value="LigB-like"/>
    <property type="match status" value="1"/>
</dbReference>
<keyword evidence="1" id="KW-0560">Oxidoreductase</keyword>
<dbReference type="EMBL" id="JACRIW010000055">
    <property type="protein sequence ID" value="MBI5169489.1"/>
    <property type="molecule type" value="Genomic_DNA"/>
</dbReference>
<dbReference type="PANTHER" id="PTHR30096">
    <property type="entry name" value="4,5-DOPA DIOXYGENASE EXTRADIOL-LIKE PROTEIN"/>
    <property type="match status" value="1"/>
</dbReference>
<proteinExistence type="predicted"/>
<dbReference type="InterPro" id="IPR004183">
    <property type="entry name" value="Xdiol_dOase_suB"/>
</dbReference>
<dbReference type="Gene3D" id="3.40.830.10">
    <property type="entry name" value="LigB-like"/>
    <property type="match status" value="1"/>
</dbReference>
<dbReference type="AlphaFoldDB" id="A0A933SBW8"/>
<sequence>MLTTRAYFLPAVPTMLIDEQRGDVTEMIEALSASGDRLAAEKPDVIVALSPRWVSPGPFGVDDSRTHRSVVDLPGFGVEPRYDCPGHQALARTLVEFANKSGVRAAIARRGADSAVSIPLHFFARARRIPVVPVSIGEGTREEHRAWGAALRHALTAFDGKAAFVVGGAVQWSVHDFNLRREVEEGYELDKQVQSVLRRGAWSELERAIEDAGKRATPEASLLHLEVLRGFVLIESTPGDVLEYETSPGIGTVLAEFPLVHPESAGD</sequence>
<evidence type="ECO:0000313" key="4">
    <source>
        <dbReference type="Proteomes" id="UP000696931"/>
    </source>
</evidence>
<dbReference type="PANTHER" id="PTHR30096:SF0">
    <property type="entry name" value="4,5-DOPA DIOXYGENASE EXTRADIOL-LIKE PROTEIN"/>
    <property type="match status" value="1"/>
</dbReference>
<dbReference type="Pfam" id="PF02900">
    <property type="entry name" value="LigB"/>
    <property type="match status" value="1"/>
</dbReference>
<reference evidence="3" key="1">
    <citation type="submission" date="2020-07" db="EMBL/GenBank/DDBJ databases">
        <title>Huge and variable diversity of episymbiotic CPR bacteria and DPANN archaea in groundwater ecosystems.</title>
        <authorList>
            <person name="He C.Y."/>
            <person name="Keren R."/>
            <person name="Whittaker M."/>
            <person name="Farag I.F."/>
            <person name="Doudna J."/>
            <person name="Cate J.H.D."/>
            <person name="Banfield J.F."/>
        </authorList>
    </citation>
    <scope>NUCLEOTIDE SEQUENCE</scope>
    <source>
        <strain evidence="3">NC_groundwater_1813_Pr3_B-0.1um_71_17</strain>
    </source>
</reference>
<protein>
    <recommendedName>
        <fullName evidence="2">Extradiol ring-cleavage dioxygenase class III enzyme subunit B domain-containing protein</fullName>
    </recommendedName>
</protein>
<evidence type="ECO:0000259" key="2">
    <source>
        <dbReference type="Pfam" id="PF02900"/>
    </source>
</evidence>